<dbReference type="PANTHER" id="PTHR30522">
    <property type="entry name" value="NUCLEOSIDE TRIPHOSPHATE PYROPHOSPHOHYDROLASE"/>
    <property type="match status" value="1"/>
</dbReference>
<dbReference type="AlphaFoldDB" id="A0A2A4HWZ2"/>
<dbReference type="GO" id="GO:0046052">
    <property type="term" value="P:UTP catabolic process"/>
    <property type="evidence" value="ECO:0007669"/>
    <property type="project" value="TreeGrafter"/>
</dbReference>
<name>A0A2A4HWZ2_9SPHN</name>
<reference evidence="2 3" key="1">
    <citation type="submission" date="2017-09" db="EMBL/GenBank/DDBJ databases">
        <title>Sphingomonas ginsenosidimutans KACC 14949, whole genome shotgun sequence.</title>
        <authorList>
            <person name="Feng G."/>
            <person name="Zhu H."/>
        </authorList>
    </citation>
    <scope>NUCLEOTIDE SEQUENCE [LARGE SCALE GENOMIC DNA]</scope>
    <source>
        <strain evidence="2 3">KACC 14949</strain>
    </source>
</reference>
<dbReference type="Proteomes" id="UP000218784">
    <property type="component" value="Unassembled WGS sequence"/>
</dbReference>
<evidence type="ECO:0000313" key="2">
    <source>
        <dbReference type="EMBL" id="PCG08890.1"/>
    </source>
</evidence>
<dbReference type="NCBIfam" id="NF007113">
    <property type="entry name" value="PRK09562.1"/>
    <property type="match status" value="1"/>
</dbReference>
<sequence length="247" mass="26918">MIERLVTIMARLRGPGGCEWDRAQSFATIAPYTIEEAYEVADAIERGDLADLKDELGDLLLQVVFHSRIAEEAGAFALPDVVDAISDKMERRHPHIFGDEVEGGHHRWEEVKAAERSARGARSALDGVALGLPALARAEKLQKRAGRVGFDWPDADGPRAKIDEELAEVAGAANDAARKEEIGDLLFAVVNWARHLGVDPEAALRAANGKFERRFGQMEEMGGAAFAGMDLDAKEQLWRAAKAAEHG</sequence>
<dbReference type="Pfam" id="PF03819">
    <property type="entry name" value="MazG"/>
    <property type="match status" value="1"/>
</dbReference>
<dbReference type="InterPro" id="IPR004518">
    <property type="entry name" value="MazG-like_dom"/>
</dbReference>
<dbReference type="InterPro" id="IPR011551">
    <property type="entry name" value="NTP_PyrPHydrolase_MazG"/>
</dbReference>
<organism evidence="2 3">
    <name type="scientific">Sphingomonas ginsenosidimutans</name>
    <dbReference type="NCBI Taxonomy" id="862134"/>
    <lineage>
        <taxon>Bacteria</taxon>
        <taxon>Pseudomonadati</taxon>
        <taxon>Pseudomonadota</taxon>
        <taxon>Alphaproteobacteria</taxon>
        <taxon>Sphingomonadales</taxon>
        <taxon>Sphingomonadaceae</taxon>
        <taxon>Sphingomonas</taxon>
    </lineage>
</organism>
<protein>
    <submittedName>
        <fullName evidence="2">Nucleoside triphosphate pyrophosphohydrolase</fullName>
    </submittedName>
</protein>
<dbReference type="GO" id="GO:0006950">
    <property type="term" value="P:response to stress"/>
    <property type="evidence" value="ECO:0007669"/>
    <property type="project" value="UniProtKB-ARBA"/>
</dbReference>
<proteinExistence type="predicted"/>
<dbReference type="RefSeq" id="WP_096612751.1">
    <property type="nucleotide sequence ID" value="NZ_NWVD01000004.1"/>
</dbReference>
<dbReference type="GO" id="GO:0047429">
    <property type="term" value="F:nucleoside triphosphate diphosphatase activity"/>
    <property type="evidence" value="ECO:0007669"/>
    <property type="project" value="InterPro"/>
</dbReference>
<keyword evidence="2" id="KW-0378">Hydrolase</keyword>
<dbReference type="GO" id="GO:0006203">
    <property type="term" value="P:dGTP catabolic process"/>
    <property type="evidence" value="ECO:0007669"/>
    <property type="project" value="TreeGrafter"/>
</dbReference>
<evidence type="ECO:0000313" key="3">
    <source>
        <dbReference type="Proteomes" id="UP000218784"/>
    </source>
</evidence>
<keyword evidence="3" id="KW-1185">Reference proteome</keyword>
<dbReference type="GO" id="GO:0046081">
    <property type="term" value="P:dUTP catabolic process"/>
    <property type="evidence" value="ECO:0007669"/>
    <property type="project" value="TreeGrafter"/>
</dbReference>
<dbReference type="CDD" id="cd11528">
    <property type="entry name" value="NTP-PPase_MazG_Nterm"/>
    <property type="match status" value="1"/>
</dbReference>
<dbReference type="GO" id="GO:0046061">
    <property type="term" value="P:dATP catabolic process"/>
    <property type="evidence" value="ECO:0007669"/>
    <property type="project" value="TreeGrafter"/>
</dbReference>
<gene>
    <name evidence="2" type="ORF">COA17_11520</name>
</gene>
<dbReference type="Gene3D" id="1.10.287.1080">
    <property type="entry name" value="MazG-like"/>
    <property type="match status" value="2"/>
</dbReference>
<dbReference type="CDD" id="cd11529">
    <property type="entry name" value="NTP-PPase_MazG_Cterm"/>
    <property type="match status" value="1"/>
</dbReference>
<feature type="domain" description="NTP pyrophosphohydrolase MazG-like" evidence="1">
    <location>
        <begin position="24"/>
        <end position="97"/>
    </location>
</feature>
<dbReference type="InterPro" id="IPR048015">
    <property type="entry name" value="NTP-PPase_MazG-like_N"/>
</dbReference>
<comment type="caution">
    <text evidence="2">The sequence shown here is derived from an EMBL/GenBank/DDBJ whole genome shotgun (WGS) entry which is preliminary data.</text>
</comment>
<dbReference type="FunFam" id="1.10.287.1080:FF:000001">
    <property type="entry name" value="Nucleoside triphosphate pyrophosphohydrolase"/>
    <property type="match status" value="1"/>
</dbReference>
<dbReference type="NCBIfam" id="TIGR00444">
    <property type="entry name" value="mazG"/>
    <property type="match status" value="1"/>
</dbReference>
<dbReference type="InterPro" id="IPR048011">
    <property type="entry name" value="NTP-PPase_MazG-like_C"/>
</dbReference>
<dbReference type="EMBL" id="NWVD01000004">
    <property type="protein sequence ID" value="PCG08890.1"/>
    <property type="molecule type" value="Genomic_DNA"/>
</dbReference>
<evidence type="ECO:0000259" key="1">
    <source>
        <dbReference type="Pfam" id="PF03819"/>
    </source>
</evidence>
<accession>A0A2A4HWZ2</accession>
<dbReference type="GO" id="GO:0046076">
    <property type="term" value="P:dTTP catabolic process"/>
    <property type="evidence" value="ECO:0007669"/>
    <property type="project" value="TreeGrafter"/>
</dbReference>
<dbReference type="SUPFAM" id="SSF101386">
    <property type="entry name" value="all-alpha NTP pyrophosphatases"/>
    <property type="match status" value="2"/>
</dbReference>
<dbReference type="PANTHER" id="PTHR30522:SF0">
    <property type="entry name" value="NUCLEOSIDE TRIPHOSPHATE PYROPHOSPHOHYDROLASE"/>
    <property type="match status" value="1"/>
</dbReference>
<dbReference type="GO" id="GO:0046047">
    <property type="term" value="P:TTP catabolic process"/>
    <property type="evidence" value="ECO:0007669"/>
    <property type="project" value="TreeGrafter"/>
</dbReference>